<dbReference type="GO" id="GO:0009307">
    <property type="term" value="P:DNA restriction-modification system"/>
    <property type="evidence" value="ECO:0007669"/>
    <property type="project" value="UniProtKB-KW"/>
</dbReference>
<keyword evidence="2" id="KW-0680">Restriction system</keyword>
<dbReference type="InterPro" id="IPR044946">
    <property type="entry name" value="Restrct_endonuc_typeI_TRD_sf"/>
</dbReference>
<dbReference type="PANTHER" id="PTHR30408:SF12">
    <property type="entry name" value="TYPE I RESTRICTION ENZYME MJAVIII SPECIFICITY SUBUNIT"/>
    <property type="match status" value="1"/>
</dbReference>
<dbReference type="STRING" id="1263868.RESH_00942"/>
<accession>M5SL45</accession>
<dbReference type="CDD" id="cd17253">
    <property type="entry name" value="RMtype1_S_Eco933I-TRD2-CR2_like"/>
    <property type="match status" value="1"/>
</dbReference>
<evidence type="ECO:0000256" key="1">
    <source>
        <dbReference type="ARBA" id="ARBA00010923"/>
    </source>
</evidence>
<proteinExistence type="inferred from homology"/>
<reference evidence="5 6" key="1">
    <citation type="journal article" date="2013" name="Mar. Genomics">
        <title>Expression of sulfatases in Rhodopirellula baltica and the diversity of sulfatases in the genus Rhodopirellula.</title>
        <authorList>
            <person name="Wegner C.E."/>
            <person name="Richter-Heitmann T."/>
            <person name="Klindworth A."/>
            <person name="Klockow C."/>
            <person name="Richter M."/>
            <person name="Achstetter T."/>
            <person name="Glockner F.O."/>
            <person name="Harder J."/>
        </authorList>
    </citation>
    <scope>NUCLEOTIDE SEQUENCE [LARGE SCALE GENOMIC DNA]</scope>
    <source>
        <strain evidence="5 6">SH398</strain>
    </source>
</reference>
<evidence type="ECO:0000259" key="4">
    <source>
        <dbReference type="Pfam" id="PF01420"/>
    </source>
</evidence>
<sequence>MSISLAAYESYEPTGSRWLPEIPSQWELLEGKRIFKNRREASREDDDQLAASQQYGVIPQSLMMKMNDAKVMLALQGTSTFRHVEVDDFVISLRSFEGGIEHSAYVGCVSPAYTVLAAQKPIISEYFKFLLKSGPFVAALQSSTDSLRDGKAISYSDFGSLKLPLPPANEQKQIASFLDYETAKIDALIEKQQQLIALLGEKRQAVISHAVTKGLNPDAPMRDSGVEWLGEVPSHWTVAELKRFATVNTGVAKGKNLAGQRTVNVPYLRVANVQDGYLELDEVTQIDILEHELERYRLRPGDVLMNEGGDFDKLGRGDVWEGQIDPCITQNHVFAVRPNEKLLPRWLSRITSSHYAQFYFKTRSKQSTNLASISSTNLMQLPVVVPPLDEQTAILEFIEHSTEKFDRLLGVADDQVDLLQERRTALISAAVTGKIDVRGWKRPSAAPKKETEMEVA</sequence>
<name>M5SL45_9BACT</name>
<dbReference type="AlphaFoldDB" id="M5SL45"/>
<dbReference type="GO" id="GO:0003677">
    <property type="term" value="F:DNA binding"/>
    <property type="evidence" value="ECO:0007669"/>
    <property type="project" value="UniProtKB-KW"/>
</dbReference>
<gene>
    <name evidence="5" type="ORF">RESH_00942</name>
</gene>
<organism evidence="5 6">
    <name type="scientific">Rhodopirellula europaea SH398</name>
    <dbReference type="NCBI Taxonomy" id="1263868"/>
    <lineage>
        <taxon>Bacteria</taxon>
        <taxon>Pseudomonadati</taxon>
        <taxon>Planctomycetota</taxon>
        <taxon>Planctomycetia</taxon>
        <taxon>Pirellulales</taxon>
        <taxon>Pirellulaceae</taxon>
        <taxon>Rhodopirellula</taxon>
    </lineage>
</organism>
<dbReference type="InterPro" id="IPR052021">
    <property type="entry name" value="Type-I_RS_S_subunit"/>
</dbReference>
<feature type="domain" description="Type I restriction modification DNA specificity" evidence="4">
    <location>
        <begin position="151"/>
        <end position="194"/>
    </location>
</feature>
<comment type="similarity">
    <text evidence="1">Belongs to the type-I restriction system S methylase family.</text>
</comment>
<evidence type="ECO:0000256" key="3">
    <source>
        <dbReference type="ARBA" id="ARBA00023125"/>
    </source>
</evidence>
<dbReference type="PATRIC" id="fig|1263868.3.peg.1018"/>
<dbReference type="EMBL" id="ANOF01000034">
    <property type="protein sequence ID" value="EMI28467.1"/>
    <property type="molecule type" value="Genomic_DNA"/>
</dbReference>
<dbReference type="PANTHER" id="PTHR30408">
    <property type="entry name" value="TYPE-1 RESTRICTION ENZYME ECOKI SPECIFICITY PROTEIN"/>
    <property type="match status" value="1"/>
</dbReference>
<dbReference type="SUPFAM" id="SSF116734">
    <property type="entry name" value="DNA methylase specificity domain"/>
    <property type="match status" value="2"/>
</dbReference>
<dbReference type="Gene3D" id="3.90.220.20">
    <property type="entry name" value="DNA methylase specificity domains"/>
    <property type="match status" value="2"/>
</dbReference>
<dbReference type="Gene3D" id="1.10.287.1120">
    <property type="entry name" value="Bipartite methylase S protein"/>
    <property type="match status" value="1"/>
</dbReference>
<comment type="caution">
    <text evidence="5">The sequence shown here is derived from an EMBL/GenBank/DDBJ whole genome shotgun (WGS) entry which is preliminary data.</text>
</comment>
<dbReference type="RefSeq" id="WP_008664162.1">
    <property type="nucleotide sequence ID" value="NZ_ANOF01000034.1"/>
</dbReference>
<protein>
    <submittedName>
        <fullName evidence="5">Type I restriction-modification system, S subunit</fullName>
    </submittedName>
</protein>
<keyword evidence="3" id="KW-0238">DNA-binding</keyword>
<dbReference type="Pfam" id="PF01420">
    <property type="entry name" value="Methylase_S"/>
    <property type="match status" value="2"/>
</dbReference>
<evidence type="ECO:0000313" key="6">
    <source>
        <dbReference type="Proteomes" id="UP000011996"/>
    </source>
</evidence>
<dbReference type="Proteomes" id="UP000011996">
    <property type="component" value="Unassembled WGS sequence"/>
</dbReference>
<evidence type="ECO:0000256" key="2">
    <source>
        <dbReference type="ARBA" id="ARBA00022747"/>
    </source>
</evidence>
<evidence type="ECO:0000313" key="5">
    <source>
        <dbReference type="EMBL" id="EMI28467.1"/>
    </source>
</evidence>
<dbReference type="InterPro" id="IPR000055">
    <property type="entry name" value="Restrct_endonuc_typeI_TRD"/>
</dbReference>
<feature type="domain" description="Type I restriction modification DNA specificity" evidence="4">
    <location>
        <begin position="233"/>
        <end position="400"/>
    </location>
</feature>